<organism evidence="7 8">
    <name type="scientific">Cherax quadricarinatus</name>
    <name type="common">Australian red claw crayfish</name>
    <dbReference type="NCBI Taxonomy" id="27406"/>
    <lineage>
        <taxon>Eukaryota</taxon>
        <taxon>Metazoa</taxon>
        <taxon>Ecdysozoa</taxon>
        <taxon>Arthropoda</taxon>
        <taxon>Crustacea</taxon>
        <taxon>Multicrustacea</taxon>
        <taxon>Malacostraca</taxon>
        <taxon>Eumalacostraca</taxon>
        <taxon>Eucarida</taxon>
        <taxon>Decapoda</taxon>
        <taxon>Pleocyemata</taxon>
        <taxon>Astacidea</taxon>
        <taxon>Parastacoidea</taxon>
        <taxon>Parastacidae</taxon>
        <taxon>Cherax</taxon>
    </lineage>
</organism>
<evidence type="ECO:0000256" key="5">
    <source>
        <dbReference type="SAM" id="MobiDB-lite"/>
    </source>
</evidence>
<accession>A0AAW0WGG3</accession>
<keyword evidence="2 6" id="KW-0812">Transmembrane</keyword>
<dbReference type="Proteomes" id="UP001445076">
    <property type="component" value="Unassembled WGS sequence"/>
</dbReference>
<evidence type="ECO:0000256" key="4">
    <source>
        <dbReference type="ARBA" id="ARBA00023136"/>
    </source>
</evidence>
<comment type="caution">
    <text evidence="7">The sequence shown here is derived from an EMBL/GenBank/DDBJ whole genome shotgun (WGS) entry which is preliminary data.</text>
</comment>
<keyword evidence="8" id="KW-1185">Reference proteome</keyword>
<keyword evidence="3 6" id="KW-1133">Transmembrane helix</keyword>
<feature type="region of interest" description="Disordered" evidence="5">
    <location>
        <begin position="1"/>
        <end position="35"/>
    </location>
</feature>
<feature type="transmembrane region" description="Helical" evidence="6">
    <location>
        <begin position="100"/>
        <end position="126"/>
    </location>
</feature>
<evidence type="ECO:0000256" key="3">
    <source>
        <dbReference type="ARBA" id="ARBA00022989"/>
    </source>
</evidence>
<feature type="compositionally biased region" description="Basic and acidic residues" evidence="5">
    <location>
        <begin position="1"/>
        <end position="32"/>
    </location>
</feature>
<dbReference type="EMBL" id="JARKIK010000083">
    <property type="protein sequence ID" value="KAK8725219.1"/>
    <property type="molecule type" value="Genomic_DNA"/>
</dbReference>
<evidence type="ECO:0000256" key="1">
    <source>
        <dbReference type="ARBA" id="ARBA00004141"/>
    </source>
</evidence>
<dbReference type="AlphaFoldDB" id="A0AAW0WGG3"/>
<dbReference type="InterPro" id="IPR026673">
    <property type="entry name" value="SPEC3/Stum"/>
</dbReference>
<protein>
    <recommendedName>
        <fullName evidence="9">Protein stum</fullName>
    </recommendedName>
</protein>
<name>A0AAW0WGG3_CHEQU</name>
<sequence length="187" mass="20630">MTDAKEENGAPKSEDSEVHQETRGCKKSEKTASKHKKDWLAVGGIGIQKRRRSSTASYRIENNKVLIETEDGEVQEFEIVESKEKLGTLRKAVPTLPVPLAVLCLILNLIPGLGTFVSGLAVLCGYPTHYETKSEGVCWNMVAAFLQVLLTPIVVGVIWSLQRGVILVQESLQKKIDDRNAKVDEEA</sequence>
<dbReference type="PANTHER" id="PTHR21676">
    <property type="entry name" value="PROTEIN STUM"/>
    <property type="match status" value="1"/>
</dbReference>
<proteinExistence type="predicted"/>
<reference evidence="7 8" key="1">
    <citation type="journal article" date="2024" name="BMC Genomics">
        <title>Genome assembly of redclaw crayfish (Cherax quadricarinatus) provides insights into its immune adaptation and hypoxia tolerance.</title>
        <authorList>
            <person name="Liu Z."/>
            <person name="Zheng J."/>
            <person name="Li H."/>
            <person name="Fang K."/>
            <person name="Wang S."/>
            <person name="He J."/>
            <person name="Zhou D."/>
            <person name="Weng S."/>
            <person name="Chi M."/>
            <person name="Gu Z."/>
            <person name="He J."/>
            <person name="Li F."/>
            <person name="Wang M."/>
        </authorList>
    </citation>
    <scope>NUCLEOTIDE SEQUENCE [LARGE SCALE GENOMIC DNA]</scope>
    <source>
        <strain evidence="7">ZL_2023a</strain>
    </source>
</reference>
<comment type="subcellular location">
    <subcellularLocation>
        <location evidence="1">Membrane</location>
        <topology evidence="1">Multi-pass membrane protein</topology>
    </subcellularLocation>
</comment>
<dbReference type="Pfam" id="PF15795">
    <property type="entry name" value="Spec3"/>
    <property type="match status" value="1"/>
</dbReference>
<evidence type="ECO:0000313" key="8">
    <source>
        <dbReference type="Proteomes" id="UP001445076"/>
    </source>
</evidence>
<gene>
    <name evidence="7" type="ORF">OTU49_010759</name>
</gene>
<keyword evidence="4 6" id="KW-0472">Membrane</keyword>
<evidence type="ECO:0000256" key="6">
    <source>
        <dbReference type="SAM" id="Phobius"/>
    </source>
</evidence>
<dbReference type="PANTHER" id="PTHR21676:SF1">
    <property type="entry name" value="PROTEIN STUM HOMOLOG"/>
    <property type="match status" value="1"/>
</dbReference>
<evidence type="ECO:0000256" key="2">
    <source>
        <dbReference type="ARBA" id="ARBA00022692"/>
    </source>
</evidence>
<feature type="transmembrane region" description="Helical" evidence="6">
    <location>
        <begin position="138"/>
        <end position="161"/>
    </location>
</feature>
<dbReference type="GO" id="GO:0016020">
    <property type="term" value="C:membrane"/>
    <property type="evidence" value="ECO:0007669"/>
    <property type="project" value="UniProtKB-SubCell"/>
</dbReference>
<evidence type="ECO:0008006" key="9">
    <source>
        <dbReference type="Google" id="ProtNLM"/>
    </source>
</evidence>
<evidence type="ECO:0000313" key="7">
    <source>
        <dbReference type="EMBL" id="KAK8725219.1"/>
    </source>
</evidence>